<dbReference type="InterPro" id="IPR036412">
    <property type="entry name" value="HAD-like_sf"/>
</dbReference>
<dbReference type="Gene3D" id="3.40.50.1000">
    <property type="entry name" value="HAD superfamily/HAD-like"/>
    <property type="match status" value="1"/>
</dbReference>
<gene>
    <name evidence="1" type="ORF">METZ01_LOCUS198529</name>
</gene>
<dbReference type="NCBIfam" id="TIGR02252">
    <property type="entry name" value="DREG-2"/>
    <property type="match status" value="1"/>
</dbReference>
<feature type="non-terminal residue" evidence="1">
    <location>
        <position position="1"/>
    </location>
</feature>
<dbReference type="AlphaFoldDB" id="A0A382E5F3"/>
<dbReference type="SFLD" id="SFLDS00003">
    <property type="entry name" value="Haloacid_Dehalogenase"/>
    <property type="match status" value="1"/>
</dbReference>
<protein>
    <recommendedName>
        <fullName evidence="2">HAD family hydrolase</fullName>
    </recommendedName>
</protein>
<dbReference type="SFLD" id="SFLDG01129">
    <property type="entry name" value="C1.5:_HAD__Beta-PGM__Phosphata"/>
    <property type="match status" value="1"/>
</dbReference>
<dbReference type="InterPro" id="IPR051828">
    <property type="entry name" value="HAD-like_hydrolase_domain"/>
</dbReference>
<dbReference type="InterPro" id="IPR044924">
    <property type="entry name" value="HAD-SF_hydro_IA_REG-2-like_cap"/>
</dbReference>
<reference evidence="1" key="1">
    <citation type="submission" date="2018-05" db="EMBL/GenBank/DDBJ databases">
        <authorList>
            <person name="Lanie J.A."/>
            <person name="Ng W.-L."/>
            <person name="Kazmierczak K.M."/>
            <person name="Andrzejewski T.M."/>
            <person name="Davidsen T.M."/>
            <person name="Wayne K.J."/>
            <person name="Tettelin H."/>
            <person name="Glass J.I."/>
            <person name="Rusch D."/>
            <person name="Podicherti R."/>
            <person name="Tsui H.-C.T."/>
            <person name="Winkler M.E."/>
        </authorList>
    </citation>
    <scope>NUCLEOTIDE SEQUENCE</scope>
</reference>
<dbReference type="NCBIfam" id="TIGR01509">
    <property type="entry name" value="HAD-SF-IA-v3"/>
    <property type="match status" value="1"/>
</dbReference>
<dbReference type="InterPro" id="IPR011949">
    <property type="entry name" value="HAD-SF_hydro_IA_REG-2-like"/>
</dbReference>
<sequence length="228" mass="25534">VLSKYKAIFFDVGGTLLRVEPSVGAVYASYARPFGFKGSPEELDQLFQKEWINSGGIESLGKKSGEQEERNFWKSLVYRVFEHHGGLDSFEQYFEIIYEAFSRKDHWHVFDDVISSGVLAKLKKSGVILGIVSNWDSRLHAILRSTDLKKYFDFVLASAEVGSAKPDKKIFLEAIKKSGIDSTKICHIGDDFHADIQGAKGVGIDAILIDRKNKNNGPAIVNSFRELL</sequence>
<dbReference type="Pfam" id="PF00702">
    <property type="entry name" value="Hydrolase"/>
    <property type="match status" value="1"/>
</dbReference>
<accession>A0A382E5F3</accession>
<evidence type="ECO:0008006" key="2">
    <source>
        <dbReference type="Google" id="ProtNLM"/>
    </source>
</evidence>
<organism evidence="1">
    <name type="scientific">marine metagenome</name>
    <dbReference type="NCBI Taxonomy" id="408172"/>
    <lineage>
        <taxon>unclassified sequences</taxon>
        <taxon>metagenomes</taxon>
        <taxon>ecological metagenomes</taxon>
    </lineage>
</organism>
<dbReference type="PRINTS" id="PR00413">
    <property type="entry name" value="HADHALOGNASE"/>
</dbReference>
<dbReference type="PANTHER" id="PTHR46191">
    <property type="match status" value="1"/>
</dbReference>
<evidence type="ECO:0000313" key="1">
    <source>
        <dbReference type="EMBL" id="SVB45675.1"/>
    </source>
</evidence>
<dbReference type="PANTHER" id="PTHR46191:SF2">
    <property type="entry name" value="HALOACID DEHALOGENASE-LIKE HYDROLASE DOMAIN-CONTAINING PROTEIN 3"/>
    <property type="match status" value="1"/>
</dbReference>
<dbReference type="SUPFAM" id="SSF56784">
    <property type="entry name" value="HAD-like"/>
    <property type="match status" value="1"/>
</dbReference>
<dbReference type="InterPro" id="IPR023214">
    <property type="entry name" value="HAD_sf"/>
</dbReference>
<dbReference type="NCBIfam" id="TIGR01549">
    <property type="entry name" value="HAD-SF-IA-v1"/>
    <property type="match status" value="1"/>
</dbReference>
<name>A0A382E5F3_9ZZZZ</name>
<dbReference type="InterPro" id="IPR006439">
    <property type="entry name" value="HAD-SF_hydro_IA"/>
</dbReference>
<proteinExistence type="predicted"/>
<dbReference type="Gene3D" id="1.10.150.720">
    <property type="entry name" value="Haloacid dehalogenase-like hydrolase"/>
    <property type="match status" value="1"/>
</dbReference>
<dbReference type="EMBL" id="UINC01042694">
    <property type="protein sequence ID" value="SVB45675.1"/>
    <property type="molecule type" value="Genomic_DNA"/>
</dbReference>
<dbReference type="CDD" id="cd16415">
    <property type="entry name" value="HAD_dREG-2_like"/>
    <property type="match status" value="1"/>
</dbReference>